<dbReference type="Pfam" id="PF02627">
    <property type="entry name" value="CMD"/>
    <property type="match status" value="1"/>
</dbReference>
<proteinExistence type="predicted"/>
<dbReference type="GO" id="GO:0051920">
    <property type="term" value="F:peroxiredoxin activity"/>
    <property type="evidence" value="ECO:0007669"/>
    <property type="project" value="InterPro"/>
</dbReference>
<dbReference type="InterPro" id="IPR003779">
    <property type="entry name" value="CMD-like"/>
</dbReference>
<dbReference type="SUPFAM" id="SSF69118">
    <property type="entry name" value="AhpD-like"/>
    <property type="match status" value="1"/>
</dbReference>
<evidence type="ECO:0000313" key="3">
    <source>
        <dbReference type="Proteomes" id="UP001139157"/>
    </source>
</evidence>
<dbReference type="InterPro" id="IPR004675">
    <property type="entry name" value="AhpD_core"/>
</dbReference>
<dbReference type="PANTHER" id="PTHR34846">
    <property type="entry name" value="4-CARBOXYMUCONOLACTONE DECARBOXYLASE FAMILY PROTEIN (AFU_ORTHOLOGUE AFUA_6G11590)"/>
    <property type="match status" value="1"/>
</dbReference>
<comment type="caution">
    <text evidence="2">The sequence shown here is derived from an EMBL/GenBank/DDBJ whole genome shotgun (WGS) entry which is preliminary data.</text>
</comment>
<evidence type="ECO:0000313" key="2">
    <source>
        <dbReference type="EMBL" id="MCM6778234.1"/>
    </source>
</evidence>
<reference evidence="2" key="1">
    <citation type="submission" date="2022-06" db="EMBL/GenBank/DDBJ databases">
        <title>Novel species in genus nocardia.</title>
        <authorList>
            <person name="Li F."/>
        </authorList>
    </citation>
    <scope>NUCLEOTIDE SEQUENCE</scope>
    <source>
        <strain evidence="2">CDC141</strain>
    </source>
</reference>
<protein>
    <submittedName>
        <fullName evidence="2">Carboxymuconolactone decarboxylase family protein</fullName>
    </submittedName>
</protein>
<evidence type="ECO:0000259" key="1">
    <source>
        <dbReference type="Pfam" id="PF02627"/>
    </source>
</evidence>
<gene>
    <name evidence="2" type="ORF">NDR86_32580</name>
</gene>
<organism evidence="2 3">
    <name type="scientific">Nocardia pulmonis</name>
    <dbReference type="NCBI Taxonomy" id="2951408"/>
    <lineage>
        <taxon>Bacteria</taxon>
        <taxon>Bacillati</taxon>
        <taxon>Actinomycetota</taxon>
        <taxon>Actinomycetes</taxon>
        <taxon>Mycobacteriales</taxon>
        <taxon>Nocardiaceae</taxon>
        <taxon>Nocardia</taxon>
    </lineage>
</organism>
<name>A0A9X2ED28_9NOCA</name>
<keyword evidence="3" id="KW-1185">Reference proteome</keyword>
<dbReference type="EMBL" id="JAMRXG010000020">
    <property type="protein sequence ID" value="MCM6778234.1"/>
    <property type="molecule type" value="Genomic_DNA"/>
</dbReference>
<dbReference type="NCBIfam" id="TIGR00778">
    <property type="entry name" value="ahpD_dom"/>
    <property type="match status" value="1"/>
</dbReference>
<dbReference type="InterPro" id="IPR029032">
    <property type="entry name" value="AhpD-like"/>
</dbReference>
<dbReference type="AlphaFoldDB" id="A0A9X2ED28"/>
<sequence>MEPRFNLMDNPIGAKIGRRFAGLGQAIVQSTVPKATLELMELRASQINGCGWCTDMHTKELAAAGETATRINLVAVWREARVFTDAERAALALAEEGTRLADAHQGVSDDTWAQVREHYDDDQIATLVYVVALINAANRLGVITRMPGGSYEPGMLAELTS</sequence>
<accession>A0A9X2ED28</accession>
<dbReference type="Gene3D" id="1.20.1290.10">
    <property type="entry name" value="AhpD-like"/>
    <property type="match status" value="1"/>
</dbReference>
<dbReference type="Proteomes" id="UP001139157">
    <property type="component" value="Unassembled WGS sequence"/>
</dbReference>
<dbReference type="RefSeq" id="WP_251917782.1">
    <property type="nucleotide sequence ID" value="NZ_JAMRXG010000020.1"/>
</dbReference>
<dbReference type="PANTHER" id="PTHR34846:SF7">
    <property type="entry name" value="BLL7811 PROTEIN"/>
    <property type="match status" value="1"/>
</dbReference>
<feature type="domain" description="Carboxymuconolactone decarboxylase-like" evidence="1">
    <location>
        <begin position="16"/>
        <end position="96"/>
    </location>
</feature>